<evidence type="ECO:0000313" key="1">
    <source>
        <dbReference type="Proteomes" id="UP000887576"/>
    </source>
</evidence>
<reference evidence="2" key="1">
    <citation type="submission" date="2022-11" db="UniProtKB">
        <authorList>
            <consortium name="WormBaseParasite"/>
        </authorList>
    </citation>
    <scope>IDENTIFICATION</scope>
</reference>
<proteinExistence type="predicted"/>
<accession>A0AC34QPJ6</accession>
<evidence type="ECO:0000313" key="2">
    <source>
        <dbReference type="WBParaSite" id="JU765_v2.g1809.t1"/>
    </source>
</evidence>
<sequence>MTGGTVIVVRSIGIVDSFVAVEVVVDEILEDVVDGIVEDVIDGTVGVVVDKTVEVIVDGTVDNVVDELLPSIVVNFVVEKPVDTEPLVETFV</sequence>
<name>A0AC34QPJ6_9BILA</name>
<dbReference type="WBParaSite" id="JU765_v2.g1809.t1">
    <property type="protein sequence ID" value="JU765_v2.g1809.t1"/>
    <property type="gene ID" value="JU765_v2.g1809"/>
</dbReference>
<protein>
    <submittedName>
        <fullName evidence="2">Uncharacterized protein</fullName>
    </submittedName>
</protein>
<organism evidence="1 2">
    <name type="scientific">Panagrolaimus sp. JU765</name>
    <dbReference type="NCBI Taxonomy" id="591449"/>
    <lineage>
        <taxon>Eukaryota</taxon>
        <taxon>Metazoa</taxon>
        <taxon>Ecdysozoa</taxon>
        <taxon>Nematoda</taxon>
        <taxon>Chromadorea</taxon>
        <taxon>Rhabditida</taxon>
        <taxon>Tylenchina</taxon>
        <taxon>Panagrolaimomorpha</taxon>
        <taxon>Panagrolaimoidea</taxon>
        <taxon>Panagrolaimidae</taxon>
        <taxon>Panagrolaimus</taxon>
    </lineage>
</organism>
<dbReference type="Proteomes" id="UP000887576">
    <property type="component" value="Unplaced"/>
</dbReference>